<dbReference type="EMBL" id="OZ035833">
    <property type="protein sequence ID" value="CAL1573924.1"/>
    <property type="molecule type" value="Genomic_DNA"/>
</dbReference>
<organism evidence="2 3">
    <name type="scientific">Knipowitschia caucasica</name>
    <name type="common">Caucasian dwarf goby</name>
    <name type="synonym">Pomatoschistus caucasicus</name>
    <dbReference type="NCBI Taxonomy" id="637954"/>
    <lineage>
        <taxon>Eukaryota</taxon>
        <taxon>Metazoa</taxon>
        <taxon>Chordata</taxon>
        <taxon>Craniata</taxon>
        <taxon>Vertebrata</taxon>
        <taxon>Euteleostomi</taxon>
        <taxon>Actinopterygii</taxon>
        <taxon>Neopterygii</taxon>
        <taxon>Teleostei</taxon>
        <taxon>Neoteleostei</taxon>
        <taxon>Acanthomorphata</taxon>
        <taxon>Gobiaria</taxon>
        <taxon>Gobiiformes</taxon>
        <taxon>Gobioidei</taxon>
        <taxon>Gobiidae</taxon>
        <taxon>Gobiinae</taxon>
        <taxon>Knipowitschia</taxon>
    </lineage>
</organism>
<feature type="compositionally biased region" description="Basic residues" evidence="1">
    <location>
        <begin position="60"/>
        <end position="73"/>
    </location>
</feature>
<feature type="compositionally biased region" description="Basic residues" evidence="1">
    <location>
        <begin position="34"/>
        <end position="44"/>
    </location>
</feature>
<evidence type="ECO:0000313" key="3">
    <source>
        <dbReference type="Proteomes" id="UP001497482"/>
    </source>
</evidence>
<reference evidence="2 3" key="1">
    <citation type="submission" date="2024-04" db="EMBL/GenBank/DDBJ databases">
        <authorList>
            <person name="Waldvogel A.-M."/>
            <person name="Schoenle A."/>
        </authorList>
    </citation>
    <scope>NUCLEOTIDE SEQUENCE [LARGE SCALE GENOMIC DNA]</scope>
</reference>
<evidence type="ECO:0000256" key="1">
    <source>
        <dbReference type="SAM" id="MobiDB-lite"/>
    </source>
</evidence>
<protein>
    <submittedName>
        <fullName evidence="2">Uncharacterized protein</fullName>
    </submittedName>
</protein>
<evidence type="ECO:0000313" key="2">
    <source>
        <dbReference type="EMBL" id="CAL1573924.1"/>
    </source>
</evidence>
<gene>
    <name evidence="2" type="ORF">KC01_LOCUS5726</name>
</gene>
<dbReference type="Proteomes" id="UP001497482">
    <property type="component" value="Chromosome 11"/>
</dbReference>
<feature type="compositionally biased region" description="Polar residues" evidence="1">
    <location>
        <begin position="1"/>
        <end position="10"/>
    </location>
</feature>
<feature type="region of interest" description="Disordered" evidence="1">
    <location>
        <begin position="1"/>
        <end position="78"/>
    </location>
</feature>
<keyword evidence="3" id="KW-1185">Reference proteome</keyword>
<sequence length="128" mass="13970">MQNQEMQTGASELEPSGQVAGLRGLGTLKEHKAGRGQGKARRGTHGSGLLSRISADHSGSHRKLQQQIRRRQTRAQGYSHAAVPLYRLRASSSAQRSAVCALDARHRETTVCVCTEQTERAPTQLHAF</sequence>
<dbReference type="AlphaFoldDB" id="A0AAV2JF39"/>
<proteinExistence type="predicted"/>
<name>A0AAV2JF39_KNICA</name>
<accession>A0AAV2JF39</accession>